<keyword evidence="1" id="KW-1133">Transmembrane helix</keyword>
<keyword evidence="5" id="KW-1185">Reference proteome</keyword>
<dbReference type="SUPFAM" id="SSF109604">
    <property type="entry name" value="HD-domain/PDEase-like"/>
    <property type="match status" value="1"/>
</dbReference>
<evidence type="ECO:0000313" key="5">
    <source>
        <dbReference type="Proteomes" id="UP000614200"/>
    </source>
</evidence>
<sequence length="395" mass="45990">METERFEQSLRDDNEERLMRLLPFILGASFLMLLVSFWIDDLLEVKWINGFLFTYCLIAFLGIQLGVVEREEKRIRLFQNMTVCCLLIWGTLMMGYKPESVISYFDFVIVFVVTGAVIQMKWQYWLIYFVVDFCGLIFMTPFLKRVDENIIVILVSVSIFYAMILYMNYLFYNQSMSNYRINCKLYEHQQELEKKVNEKTEALLNSERSMVKEVALLLATVLEYYDEYTKGHSESVALIAVSLAKALGFDLARQNEIYWAGLIHDIGKIHINKELLNKPARLNREEYEIIKGHTNHGYEMTKNAETLKEIAIIIKHHHEKFDGTGYPNGLKGDEIPLASQIIAIADAWDVMRSDRTYRRALTLENARLELIKNSGTQFSPQLVAVFLDLECARPD</sequence>
<protein>
    <submittedName>
        <fullName evidence="4">HD-GYP domain-containing protein</fullName>
    </submittedName>
</protein>
<evidence type="ECO:0000256" key="1">
    <source>
        <dbReference type="SAM" id="Phobius"/>
    </source>
</evidence>
<reference evidence="4 5" key="1">
    <citation type="submission" date="2020-11" db="EMBL/GenBank/DDBJ databases">
        <title>Fusibacter basophilias sp. nov.</title>
        <authorList>
            <person name="Qiu D."/>
        </authorList>
    </citation>
    <scope>NUCLEOTIDE SEQUENCE [LARGE SCALE GENOMIC DNA]</scope>
    <source>
        <strain evidence="4 5">Q10-2</strain>
    </source>
</reference>
<dbReference type="InterPro" id="IPR006674">
    <property type="entry name" value="HD_domain"/>
</dbReference>
<dbReference type="PROSITE" id="PS51831">
    <property type="entry name" value="HD"/>
    <property type="match status" value="1"/>
</dbReference>
<feature type="transmembrane region" description="Helical" evidence="1">
    <location>
        <begin position="101"/>
        <end position="118"/>
    </location>
</feature>
<feature type="domain" description="HD-GYP" evidence="3">
    <location>
        <begin position="207"/>
        <end position="395"/>
    </location>
</feature>
<feature type="transmembrane region" description="Helical" evidence="1">
    <location>
        <begin position="149"/>
        <end position="171"/>
    </location>
</feature>
<dbReference type="Pfam" id="PF13487">
    <property type="entry name" value="HD_5"/>
    <property type="match status" value="1"/>
</dbReference>
<dbReference type="InterPro" id="IPR037522">
    <property type="entry name" value="HD_GYP_dom"/>
</dbReference>
<organism evidence="4 5">
    <name type="scientific">Fusibacter ferrireducens</name>
    <dbReference type="NCBI Taxonomy" id="2785058"/>
    <lineage>
        <taxon>Bacteria</taxon>
        <taxon>Bacillati</taxon>
        <taxon>Bacillota</taxon>
        <taxon>Clostridia</taxon>
        <taxon>Eubacteriales</taxon>
        <taxon>Eubacteriales Family XII. Incertae Sedis</taxon>
        <taxon>Fusibacter</taxon>
    </lineage>
</organism>
<evidence type="ECO:0000259" key="3">
    <source>
        <dbReference type="PROSITE" id="PS51832"/>
    </source>
</evidence>
<comment type="caution">
    <text evidence="4">The sequence shown here is derived from an EMBL/GenBank/DDBJ whole genome shotgun (WGS) entry which is preliminary data.</text>
</comment>
<feature type="transmembrane region" description="Helical" evidence="1">
    <location>
        <begin position="21"/>
        <end position="39"/>
    </location>
</feature>
<dbReference type="NCBIfam" id="TIGR00277">
    <property type="entry name" value="HDIG"/>
    <property type="match status" value="1"/>
</dbReference>
<feature type="transmembrane region" description="Helical" evidence="1">
    <location>
        <begin position="77"/>
        <end position="95"/>
    </location>
</feature>
<accession>A0ABR9ZVJ8</accession>
<dbReference type="SMART" id="SM00471">
    <property type="entry name" value="HDc"/>
    <property type="match status" value="1"/>
</dbReference>
<dbReference type="RefSeq" id="WP_194702707.1">
    <property type="nucleotide sequence ID" value="NZ_JADKNH010000009.1"/>
</dbReference>
<feature type="transmembrane region" description="Helical" evidence="1">
    <location>
        <begin position="45"/>
        <end position="65"/>
    </location>
</feature>
<name>A0ABR9ZVJ8_9FIRM</name>
<dbReference type="Proteomes" id="UP000614200">
    <property type="component" value="Unassembled WGS sequence"/>
</dbReference>
<keyword evidence="1" id="KW-0812">Transmembrane</keyword>
<gene>
    <name evidence="4" type="ORF">ISU02_15280</name>
</gene>
<evidence type="ECO:0000259" key="2">
    <source>
        <dbReference type="PROSITE" id="PS51831"/>
    </source>
</evidence>
<feature type="transmembrane region" description="Helical" evidence="1">
    <location>
        <begin position="125"/>
        <end position="143"/>
    </location>
</feature>
<feature type="domain" description="HD" evidence="2">
    <location>
        <begin position="229"/>
        <end position="351"/>
    </location>
</feature>
<evidence type="ECO:0000313" key="4">
    <source>
        <dbReference type="EMBL" id="MBF4694472.1"/>
    </source>
</evidence>
<keyword evidence="1" id="KW-0472">Membrane</keyword>
<dbReference type="InterPro" id="IPR003607">
    <property type="entry name" value="HD/PDEase_dom"/>
</dbReference>
<dbReference type="CDD" id="cd00077">
    <property type="entry name" value="HDc"/>
    <property type="match status" value="1"/>
</dbReference>
<proteinExistence type="predicted"/>
<dbReference type="InterPro" id="IPR006675">
    <property type="entry name" value="HDIG_dom"/>
</dbReference>
<dbReference type="PROSITE" id="PS51832">
    <property type="entry name" value="HD_GYP"/>
    <property type="match status" value="1"/>
</dbReference>
<dbReference type="Gene3D" id="1.10.3210.10">
    <property type="entry name" value="Hypothetical protein af1432"/>
    <property type="match status" value="1"/>
</dbReference>
<dbReference type="EMBL" id="JADKNH010000009">
    <property type="protein sequence ID" value="MBF4694472.1"/>
    <property type="molecule type" value="Genomic_DNA"/>
</dbReference>
<dbReference type="PANTHER" id="PTHR43155">
    <property type="entry name" value="CYCLIC DI-GMP PHOSPHODIESTERASE PA4108-RELATED"/>
    <property type="match status" value="1"/>
</dbReference>